<dbReference type="InterPro" id="IPR036420">
    <property type="entry name" value="BRCT_dom_sf"/>
</dbReference>
<protein>
    <recommendedName>
        <fullName evidence="6">DBF4-type domain-containing protein</fullName>
    </recommendedName>
</protein>
<dbReference type="GO" id="GO:0010571">
    <property type="term" value="P:positive regulation of nuclear cell cycle DNA replication"/>
    <property type="evidence" value="ECO:0007669"/>
    <property type="project" value="TreeGrafter"/>
</dbReference>
<feature type="compositionally biased region" description="Pro residues" evidence="5">
    <location>
        <begin position="799"/>
        <end position="809"/>
    </location>
</feature>
<proteinExistence type="predicted"/>
<keyword evidence="1" id="KW-0479">Metal-binding</keyword>
<dbReference type="InterPro" id="IPR006572">
    <property type="entry name" value="Znf_DBF"/>
</dbReference>
<feature type="region of interest" description="Disordered" evidence="5">
    <location>
        <begin position="1432"/>
        <end position="1458"/>
    </location>
</feature>
<feature type="region of interest" description="Disordered" evidence="5">
    <location>
        <begin position="1103"/>
        <end position="1231"/>
    </location>
</feature>
<name>A0AAD5TKQ3_9FUNG</name>
<dbReference type="Pfam" id="PF08630">
    <property type="entry name" value="Dfp1_Him1_M"/>
    <property type="match status" value="1"/>
</dbReference>
<keyword evidence="2 4" id="KW-0863">Zinc-finger</keyword>
<evidence type="ECO:0000313" key="8">
    <source>
        <dbReference type="Proteomes" id="UP001212152"/>
    </source>
</evidence>
<feature type="region of interest" description="Disordered" evidence="5">
    <location>
        <begin position="1769"/>
        <end position="1789"/>
    </location>
</feature>
<dbReference type="PROSITE" id="PS51265">
    <property type="entry name" value="ZF_DBF4"/>
    <property type="match status" value="1"/>
</dbReference>
<feature type="region of interest" description="Disordered" evidence="5">
    <location>
        <begin position="1323"/>
        <end position="1391"/>
    </location>
</feature>
<dbReference type="EMBL" id="JADGJQ010000026">
    <property type="protein sequence ID" value="KAJ3178514.1"/>
    <property type="molecule type" value="Genomic_DNA"/>
</dbReference>
<evidence type="ECO:0000256" key="2">
    <source>
        <dbReference type="ARBA" id="ARBA00022771"/>
    </source>
</evidence>
<keyword evidence="8" id="KW-1185">Reference proteome</keyword>
<feature type="compositionally biased region" description="Acidic residues" evidence="5">
    <location>
        <begin position="22"/>
        <end position="42"/>
    </location>
</feature>
<dbReference type="Gene3D" id="3.40.50.10190">
    <property type="entry name" value="BRCT domain"/>
    <property type="match status" value="1"/>
</dbReference>
<feature type="compositionally biased region" description="Basic and acidic residues" evidence="5">
    <location>
        <begin position="786"/>
        <end position="798"/>
    </location>
</feature>
<dbReference type="GO" id="GO:0003676">
    <property type="term" value="F:nucleic acid binding"/>
    <property type="evidence" value="ECO:0007669"/>
    <property type="project" value="InterPro"/>
</dbReference>
<feature type="compositionally biased region" description="Polar residues" evidence="5">
    <location>
        <begin position="334"/>
        <end position="344"/>
    </location>
</feature>
<dbReference type="InterPro" id="IPR038545">
    <property type="entry name" value="Znf_DBF_sf"/>
</dbReference>
<feature type="compositionally biased region" description="Pro residues" evidence="5">
    <location>
        <begin position="845"/>
        <end position="873"/>
    </location>
</feature>
<feature type="compositionally biased region" description="Low complexity" evidence="5">
    <location>
        <begin position="810"/>
        <end position="829"/>
    </location>
</feature>
<sequence length="1819" mass="192138">MRGSDVDVENRLYRQEDKDENGGDDDEEEEEEDDDDDDDEVVKEEVAYASRPAPPGIRGGNATVLRSRTNTAAVFADSAAATTPIGQTPRRFVDLQKTPSASSFSRPFGFASSASGRGSSVRLFMSSVPPSAKGKTSSAGLQGGSPLNTPTRIPGGRPPNQPLSLLQTPGTTTRIPESSSAKHQMLTVTPVSNRLDQLRENGVATTAATTPKTPVPSPKTDMALRPHVFATPRTPTSKRTPAPPLRSTMPPVAPAAAVQSAGQRAAQTVDRAAMIAHTKTRIKACRFFFDCADQRVSAHMSKQVKELGATVELFMSNKVTHLITTKPIPAEPVTVNSKAKTPSRSPAAKKPADLVNKASPVSVKNGLFLAGSRSKGIEDNITSARKFGAHVWPLERLQTILKAVNGVAAPRKLQDHLRDEKLYGISTTRDAEHQKVKYRVFKERYLIIEDIAEAYRPIMVKEYHEAENPADPPWPVMSLKDRPGGCPFLRYPATEPHNAPSSAALANGEDCDMPPTIRLEDTVTGDHASESDAAKDAPTEQPSNPHHRVSAASGLVSMSAAVPQRLAAIKTAAVKQLDKRELAVKPGRKARPGSAKQEGLKAEARRRDHRVVGKAFYTRSGYCENCNLKYELFTEHVRSNAHKAWLAQANFQDLDNLLAKIARRPKKSAATASDVSVKRVRVDSVSTTSADSYPSARVQPDCASVTSLPAAKRPRLKTPTPFIESACHDTPANELSAPLCRSAQTEAPCAKQPVTPAVSSANPDTLSLSETAALAAEPPQPSESAEEAHVRQRTKKTDPPPVQLPPSAPPTSESLPLPAALSASASLSPVAEPNPAEPTVRARRPPPVTKSAPLPPQFPRPKVPKPPGLPPCSPVASAPAAHINTARSSPAQSPHSMGIPHSVGSPLQSETSTPPDSPAAAATGRGILGRTKIAVPTNSPRGRSMYSSPHRRHPPPQRFGMRNDPQNPFVEPQRGRGRANGGGGGGGGGGAVRGPAVPVVASNRAAPLPAWPRVGSDVKSMPPALSLTLPDKTSSPVSEGRQDVSVPVTPCRPSPSLEMPVPPTLSHGVGNGRDASNSCTLAVGLTTFQNPRLNLVYDMTATSPLTTPVNSDPDTGLLGRAPPTPTVLQPSSSSARRRRPSLPLTPLLAAAQKREAGSVLDRRRPVKRVRLILGPKPQQDTSPARLHTDADNYDDYDDDGDDDDDDDNDDEEGGGDAAEMAPDSPTTTDFVERDGADVFGVPPLAVTAPATMTMAMPPGRVGAGGRRGSCQLLLQPLRLKIKTRPRSMSASAEAGESCAGGAVARETVGKLFDERSCRDGLIREGPGNDSVTYALSRPREEDDGLLAEAAPVKRAKHSMSTRGDHDEAVADEPTTMEADDGSAADVSSTLSTETQLAADAPIANANDDSAADVCPSHTENNASVDVPTVHASLHGGEADPADSSRVLAEEEEPDADEPALCADDESVVDASTLKASASRLSLRADDDGSDAATATLRADDDSAADVAISLADDDELVANALTPRAAPLEARGGDLTLEAPSSPCLRLPADSVDVKTEPDVRDNGHPRVELEMKESTPVAHDDDDAGRSTPPDGSECVEPQDSCSDTAAESAASQTPSPPRPPPTTEDANVVAPDADTTPRAAARFWRPTSDFMRVVLNSDDEEAEIGNGANNDCGVSSPASSALSTHSSRTTRAKRASWAAALAAERQKRADAWRRSRQRVLPFDGAGGAGMQRDWHGGTGEEEEPDEFDALMMTSSMSVPDHRACVGEVGGDRDGVDGTTATAQSESKPAILLSRDPAWYYDLCVAVGSEPISSEGDH</sequence>
<comment type="caution">
    <text evidence="7">The sequence shown here is derived from an EMBL/GenBank/DDBJ whole genome shotgun (WGS) entry which is preliminary data.</text>
</comment>
<feature type="region of interest" description="Disordered" evidence="5">
    <location>
        <begin position="1723"/>
        <end position="1744"/>
    </location>
</feature>
<evidence type="ECO:0000256" key="5">
    <source>
        <dbReference type="SAM" id="MobiDB-lite"/>
    </source>
</evidence>
<dbReference type="SMART" id="SM00586">
    <property type="entry name" value="ZnF_DBF"/>
    <property type="match status" value="1"/>
</dbReference>
<feature type="compositionally biased region" description="Gly residues" evidence="5">
    <location>
        <begin position="978"/>
        <end position="992"/>
    </location>
</feature>
<feature type="compositionally biased region" description="Polar residues" evidence="5">
    <location>
        <begin position="1103"/>
        <end position="1113"/>
    </location>
</feature>
<feature type="compositionally biased region" description="Acidic residues" evidence="5">
    <location>
        <begin position="1449"/>
        <end position="1458"/>
    </location>
</feature>
<feature type="region of interest" description="Disordered" evidence="5">
    <location>
        <begin position="686"/>
        <end position="716"/>
    </location>
</feature>
<dbReference type="InterPro" id="IPR013939">
    <property type="entry name" value="Regulatory_Dfp1/Him1"/>
</dbReference>
<dbReference type="GO" id="GO:0043539">
    <property type="term" value="F:protein serine/threonine kinase activator activity"/>
    <property type="evidence" value="ECO:0007669"/>
    <property type="project" value="TreeGrafter"/>
</dbReference>
<feature type="region of interest" description="Disordered" evidence="5">
    <location>
        <begin position="1027"/>
        <end position="1062"/>
    </location>
</feature>
<feature type="compositionally biased region" description="Polar residues" evidence="5">
    <location>
        <begin position="134"/>
        <end position="151"/>
    </location>
</feature>
<feature type="region of interest" description="Disordered" evidence="5">
    <location>
        <begin position="127"/>
        <end position="184"/>
    </location>
</feature>
<dbReference type="GO" id="GO:0008270">
    <property type="term" value="F:zinc ion binding"/>
    <property type="evidence" value="ECO:0007669"/>
    <property type="project" value="UniProtKB-KW"/>
</dbReference>
<feature type="compositionally biased region" description="Low complexity" evidence="5">
    <location>
        <begin position="1632"/>
        <end position="1644"/>
    </location>
</feature>
<feature type="compositionally biased region" description="Polar residues" evidence="5">
    <location>
        <begin position="162"/>
        <end position="184"/>
    </location>
</feature>
<evidence type="ECO:0000256" key="4">
    <source>
        <dbReference type="PROSITE-ProRule" id="PRU00600"/>
    </source>
</evidence>
<dbReference type="GO" id="GO:0031431">
    <property type="term" value="C:Dbf4-dependent protein kinase complex"/>
    <property type="evidence" value="ECO:0007669"/>
    <property type="project" value="TreeGrafter"/>
</dbReference>
<feature type="compositionally biased region" description="Low complexity" evidence="5">
    <location>
        <begin position="1677"/>
        <end position="1689"/>
    </location>
</feature>
<evidence type="ECO:0000256" key="1">
    <source>
        <dbReference type="ARBA" id="ARBA00022723"/>
    </source>
</evidence>
<dbReference type="Pfam" id="PF07535">
    <property type="entry name" value="zf-DBF"/>
    <property type="match status" value="1"/>
</dbReference>
<feature type="domain" description="DBF4-type" evidence="6">
    <location>
        <begin position="616"/>
        <end position="664"/>
    </location>
</feature>
<dbReference type="PANTHER" id="PTHR15375">
    <property type="entry name" value="ACTIVATOR OF S-PHASE KINASE-RELATED"/>
    <property type="match status" value="1"/>
</dbReference>
<feature type="compositionally biased region" description="Basic and acidic residues" evidence="5">
    <location>
        <begin position="1"/>
        <end position="21"/>
    </location>
</feature>
<gene>
    <name evidence="7" type="ORF">HDU87_003589</name>
</gene>
<feature type="compositionally biased region" description="Basic and acidic residues" evidence="5">
    <location>
        <begin position="1152"/>
        <end position="1163"/>
    </location>
</feature>
<feature type="region of interest" description="Disordered" evidence="5">
    <location>
        <begin position="1532"/>
        <end position="1650"/>
    </location>
</feature>
<dbReference type="GO" id="GO:1901987">
    <property type="term" value="P:regulation of cell cycle phase transition"/>
    <property type="evidence" value="ECO:0007669"/>
    <property type="project" value="TreeGrafter"/>
</dbReference>
<feature type="region of interest" description="Disordered" evidence="5">
    <location>
        <begin position="333"/>
        <end position="353"/>
    </location>
</feature>
<accession>A0AAD5TKQ3</accession>
<evidence type="ECO:0000313" key="7">
    <source>
        <dbReference type="EMBL" id="KAJ3178514.1"/>
    </source>
</evidence>
<feature type="compositionally biased region" description="Low complexity" evidence="5">
    <location>
        <begin position="1141"/>
        <end position="1151"/>
    </location>
</feature>
<feature type="region of interest" description="Disordered" evidence="5">
    <location>
        <begin position="1664"/>
        <end position="1692"/>
    </location>
</feature>
<feature type="compositionally biased region" description="Polar residues" evidence="5">
    <location>
        <begin position="885"/>
        <end position="895"/>
    </location>
</feature>
<feature type="region of interest" description="Disordered" evidence="5">
    <location>
        <begin position="773"/>
        <end position="995"/>
    </location>
</feature>
<reference evidence="7" key="1">
    <citation type="submission" date="2020-05" db="EMBL/GenBank/DDBJ databases">
        <title>Phylogenomic resolution of chytrid fungi.</title>
        <authorList>
            <person name="Stajich J.E."/>
            <person name="Amses K."/>
            <person name="Simmons R."/>
            <person name="Seto K."/>
            <person name="Myers J."/>
            <person name="Bonds A."/>
            <person name="Quandt C.A."/>
            <person name="Barry K."/>
            <person name="Liu P."/>
            <person name="Grigoriev I."/>
            <person name="Longcore J.E."/>
            <person name="James T.Y."/>
        </authorList>
    </citation>
    <scope>NUCLEOTIDE SEQUENCE</scope>
    <source>
        <strain evidence="7">JEL0379</strain>
    </source>
</reference>
<dbReference type="Gene3D" id="6.10.250.3410">
    <property type="entry name" value="DBF zinc finger"/>
    <property type="match status" value="1"/>
</dbReference>
<feature type="compositionally biased region" description="Polar residues" evidence="5">
    <location>
        <begin position="1601"/>
        <end position="1614"/>
    </location>
</feature>
<feature type="compositionally biased region" description="Acidic residues" evidence="5">
    <location>
        <begin position="1191"/>
        <end position="1214"/>
    </location>
</feature>
<feature type="region of interest" description="Disordered" evidence="5">
    <location>
        <begin position="583"/>
        <end position="606"/>
    </location>
</feature>
<feature type="region of interest" description="Disordered" evidence="5">
    <location>
        <begin position="1"/>
        <end position="63"/>
    </location>
</feature>
<organism evidence="7 8">
    <name type="scientific">Geranomyces variabilis</name>
    <dbReference type="NCBI Taxonomy" id="109894"/>
    <lineage>
        <taxon>Eukaryota</taxon>
        <taxon>Fungi</taxon>
        <taxon>Fungi incertae sedis</taxon>
        <taxon>Chytridiomycota</taxon>
        <taxon>Chytridiomycota incertae sedis</taxon>
        <taxon>Chytridiomycetes</taxon>
        <taxon>Spizellomycetales</taxon>
        <taxon>Powellomycetaceae</taxon>
        <taxon>Geranomyces</taxon>
    </lineage>
</organism>
<evidence type="ECO:0000259" key="6">
    <source>
        <dbReference type="PROSITE" id="PS51265"/>
    </source>
</evidence>
<feature type="compositionally biased region" description="Low complexity" evidence="5">
    <location>
        <begin position="909"/>
        <end position="923"/>
    </location>
</feature>
<dbReference type="PANTHER" id="PTHR15375:SF26">
    <property type="entry name" value="PROTEIN CHIFFON"/>
    <property type="match status" value="1"/>
</dbReference>
<keyword evidence="3" id="KW-0862">Zinc</keyword>
<dbReference type="InterPro" id="IPR051590">
    <property type="entry name" value="Replication_Regulatory_Kinase"/>
</dbReference>
<dbReference type="Proteomes" id="UP001212152">
    <property type="component" value="Unassembled WGS sequence"/>
</dbReference>
<feature type="compositionally biased region" description="Basic and acidic residues" evidence="5">
    <location>
        <begin position="527"/>
        <end position="538"/>
    </location>
</feature>
<feature type="region of interest" description="Disordered" evidence="5">
    <location>
        <begin position="492"/>
        <end position="550"/>
    </location>
</feature>
<dbReference type="CDD" id="cd00027">
    <property type="entry name" value="BRCT"/>
    <property type="match status" value="1"/>
</dbReference>
<feature type="compositionally biased region" description="Basic and acidic residues" evidence="5">
    <location>
        <begin position="1552"/>
        <end position="1574"/>
    </location>
</feature>
<evidence type="ECO:0000256" key="3">
    <source>
        <dbReference type="ARBA" id="ARBA00022833"/>
    </source>
</evidence>